<protein>
    <recommendedName>
        <fullName evidence="3">Acetylornithine deacetylase</fullName>
    </recommendedName>
</protein>
<accession>A0A8J3CKC3</accession>
<dbReference type="Gene3D" id="3.40.630.10">
    <property type="entry name" value="Zn peptidases"/>
    <property type="match status" value="2"/>
</dbReference>
<dbReference type="InterPro" id="IPR050072">
    <property type="entry name" value="Peptidase_M20A"/>
</dbReference>
<gene>
    <name evidence="1" type="ORF">GCM10012275_59010</name>
</gene>
<organism evidence="1 2">
    <name type="scientific">Longimycelium tulufanense</name>
    <dbReference type="NCBI Taxonomy" id="907463"/>
    <lineage>
        <taxon>Bacteria</taxon>
        <taxon>Bacillati</taxon>
        <taxon>Actinomycetota</taxon>
        <taxon>Actinomycetes</taxon>
        <taxon>Pseudonocardiales</taxon>
        <taxon>Pseudonocardiaceae</taxon>
        <taxon>Longimycelium</taxon>
    </lineage>
</organism>
<evidence type="ECO:0000313" key="1">
    <source>
        <dbReference type="EMBL" id="GGM80561.1"/>
    </source>
</evidence>
<reference evidence="1" key="1">
    <citation type="journal article" date="2014" name="Int. J. Syst. Evol. Microbiol.">
        <title>Complete genome sequence of Corynebacterium casei LMG S-19264T (=DSM 44701T), isolated from a smear-ripened cheese.</title>
        <authorList>
            <consortium name="US DOE Joint Genome Institute (JGI-PGF)"/>
            <person name="Walter F."/>
            <person name="Albersmeier A."/>
            <person name="Kalinowski J."/>
            <person name="Ruckert C."/>
        </authorList>
    </citation>
    <scope>NUCLEOTIDE SEQUENCE</scope>
    <source>
        <strain evidence="1">CGMCC 4.5737</strain>
    </source>
</reference>
<dbReference type="SUPFAM" id="SSF53187">
    <property type="entry name" value="Zn-dependent exopeptidases"/>
    <property type="match status" value="1"/>
</dbReference>
<dbReference type="InterPro" id="IPR002933">
    <property type="entry name" value="Peptidase_M20"/>
</dbReference>
<keyword evidence="2" id="KW-1185">Reference proteome</keyword>
<evidence type="ECO:0008006" key="3">
    <source>
        <dbReference type="Google" id="ProtNLM"/>
    </source>
</evidence>
<dbReference type="Pfam" id="PF01546">
    <property type="entry name" value="Peptidase_M20"/>
    <property type="match status" value="1"/>
</dbReference>
<reference evidence="1" key="2">
    <citation type="submission" date="2020-09" db="EMBL/GenBank/DDBJ databases">
        <authorList>
            <person name="Sun Q."/>
            <person name="Zhou Y."/>
        </authorList>
    </citation>
    <scope>NUCLEOTIDE SEQUENCE</scope>
    <source>
        <strain evidence="1">CGMCC 4.5737</strain>
    </source>
</reference>
<dbReference type="AlphaFoldDB" id="A0A8J3CKC3"/>
<comment type="caution">
    <text evidence="1">The sequence shown here is derived from an EMBL/GenBank/DDBJ whole genome shotgun (WGS) entry which is preliminary data.</text>
</comment>
<dbReference type="GO" id="GO:0016787">
    <property type="term" value="F:hydrolase activity"/>
    <property type="evidence" value="ECO:0007669"/>
    <property type="project" value="InterPro"/>
</dbReference>
<dbReference type="PANTHER" id="PTHR43808">
    <property type="entry name" value="ACETYLORNITHINE DEACETYLASE"/>
    <property type="match status" value="1"/>
</dbReference>
<sequence length="442" mass="47431">MGDVQLSGKDLAWLSELMSVPSVSPLEGGDPREVVGAQQCFLTGAVERGLRKHRWDSPPATDLELPGVPAQVRAAAAVDPKRFLATQPSVVVGIGRRQPPHRRLVINFHIDTVSPHIPPKTVGRTLYGRGAVDDKGPGVAAVVGVAAAFSSDPLLADDLEVQVASVPGEEGGAMGVYGTRWLVRSGCVGRLMLFAEPTGCRSLDACSAAMTPMLVVQGMDSTDDRPEQGHNATLALGFLATRLMEDLSPLAQHHGAKLCLSGVHTGRFHNRVYGTGELKLNIAYYDQDAASKLAEAVHQVVAGVGKEFVHRFGNHPVARRLATDWADVVRLEWLKRDLPPLSNRDHEMESLLYAVGLPRHDGTADGSAFTCDAIWASGPGRYVIVCGPGQLDSNGAHTPREHVPLDDLDEYATRIRDLVLGFADHVRGANSNDNSDQLQDTT</sequence>
<dbReference type="Proteomes" id="UP000637578">
    <property type="component" value="Unassembled WGS sequence"/>
</dbReference>
<dbReference type="EMBL" id="BMMK01000048">
    <property type="protein sequence ID" value="GGM80561.1"/>
    <property type="molecule type" value="Genomic_DNA"/>
</dbReference>
<dbReference type="RefSeq" id="WP_189061710.1">
    <property type="nucleotide sequence ID" value="NZ_BMMK01000048.1"/>
</dbReference>
<proteinExistence type="predicted"/>
<evidence type="ECO:0000313" key="2">
    <source>
        <dbReference type="Proteomes" id="UP000637578"/>
    </source>
</evidence>
<name>A0A8J3CKC3_9PSEU</name>